<protein>
    <submittedName>
        <fullName evidence="1">Uncharacterized protein</fullName>
    </submittedName>
</protein>
<gene>
    <name evidence="1" type="ORF">CHARACLAT_031511</name>
</gene>
<organism evidence="1 2">
    <name type="scientific">Characodon lateralis</name>
    <dbReference type="NCBI Taxonomy" id="208331"/>
    <lineage>
        <taxon>Eukaryota</taxon>
        <taxon>Metazoa</taxon>
        <taxon>Chordata</taxon>
        <taxon>Craniata</taxon>
        <taxon>Vertebrata</taxon>
        <taxon>Euteleostomi</taxon>
        <taxon>Actinopterygii</taxon>
        <taxon>Neopterygii</taxon>
        <taxon>Teleostei</taxon>
        <taxon>Neoteleostei</taxon>
        <taxon>Acanthomorphata</taxon>
        <taxon>Ovalentaria</taxon>
        <taxon>Atherinomorphae</taxon>
        <taxon>Cyprinodontiformes</taxon>
        <taxon>Goodeidae</taxon>
        <taxon>Characodon</taxon>
    </lineage>
</organism>
<accession>A0ABU7D294</accession>
<evidence type="ECO:0000313" key="1">
    <source>
        <dbReference type="EMBL" id="MED6269283.1"/>
    </source>
</evidence>
<dbReference type="EMBL" id="JAHUTJ010013317">
    <property type="protein sequence ID" value="MED6269283.1"/>
    <property type="molecule type" value="Genomic_DNA"/>
</dbReference>
<dbReference type="Proteomes" id="UP001352852">
    <property type="component" value="Unassembled WGS sequence"/>
</dbReference>
<sequence>MGVWTGSIEPWVACSKFLSWRFADLLSLTSDPKACSVSFESYSTDQPLSCDSASVTVVDVPAGVTQPDPTLSIVAHTDVASDILHTVDQTSTMHCDAQTQVRSRFGGLVKPLNRLIQTMSKQAVVQNKFDVKAVCKSMF</sequence>
<keyword evidence="2" id="KW-1185">Reference proteome</keyword>
<comment type="caution">
    <text evidence="1">The sequence shown here is derived from an EMBL/GenBank/DDBJ whole genome shotgun (WGS) entry which is preliminary data.</text>
</comment>
<reference evidence="1 2" key="1">
    <citation type="submission" date="2021-06" db="EMBL/GenBank/DDBJ databases">
        <authorList>
            <person name="Palmer J.M."/>
        </authorList>
    </citation>
    <scope>NUCLEOTIDE SEQUENCE [LARGE SCALE GENOMIC DNA]</scope>
    <source>
        <strain evidence="1 2">CL_MEX2019</strain>
        <tissue evidence="1">Muscle</tissue>
    </source>
</reference>
<name>A0ABU7D294_9TELE</name>
<proteinExistence type="predicted"/>
<evidence type="ECO:0000313" key="2">
    <source>
        <dbReference type="Proteomes" id="UP001352852"/>
    </source>
</evidence>